<sequence>MCFMSKWLWRFVEYTRSRQVGEETEMLEDFSWTVVLFEKLANEFLFKLAFLVCELREKKNVMWMILANRKALRISLVDQNVWYYLKESIFNEDMLHYTGMYVQNKDGRRITTMTGLMISPYFCCPSCLMIPPCAAIEEALPDPRCCLNLSCGLMSSHGTDVDFPQVMDLWYNRVGVGKFPQGSNSGSFIKQAESDLIHKIPLESRNSSKGSKVQCLDALRRKGNGAACVCSFVVCTVTDVDQNIVVQNYSPRWTHFRRAGPYQRVYVGGDGILAAEIFKVIDKSFGFGTVVEETHELLTQHTMKQKALIIVLVWSS</sequence>
<proteinExistence type="predicted"/>
<dbReference type="Proteomes" id="UP001281410">
    <property type="component" value="Unassembled WGS sequence"/>
</dbReference>
<dbReference type="AlphaFoldDB" id="A0AAE0E9E1"/>
<name>A0AAE0E9E1_9ROSI</name>
<organism evidence="1 2">
    <name type="scientific">Dipteronia sinensis</name>
    <dbReference type="NCBI Taxonomy" id="43782"/>
    <lineage>
        <taxon>Eukaryota</taxon>
        <taxon>Viridiplantae</taxon>
        <taxon>Streptophyta</taxon>
        <taxon>Embryophyta</taxon>
        <taxon>Tracheophyta</taxon>
        <taxon>Spermatophyta</taxon>
        <taxon>Magnoliopsida</taxon>
        <taxon>eudicotyledons</taxon>
        <taxon>Gunneridae</taxon>
        <taxon>Pentapetalae</taxon>
        <taxon>rosids</taxon>
        <taxon>malvids</taxon>
        <taxon>Sapindales</taxon>
        <taxon>Sapindaceae</taxon>
        <taxon>Hippocastanoideae</taxon>
        <taxon>Acereae</taxon>
        <taxon>Dipteronia</taxon>
    </lineage>
</organism>
<evidence type="ECO:0000313" key="2">
    <source>
        <dbReference type="Proteomes" id="UP001281410"/>
    </source>
</evidence>
<protein>
    <submittedName>
        <fullName evidence="1">Uncharacterized protein</fullName>
    </submittedName>
</protein>
<gene>
    <name evidence="1" type="ORF">Dsin_013983</name>
</gene>
<accession>A0AAE0E9E1</accession>
<comment type="caution">
    <text evidence="1">The sequence shown here is derived from an EMBL/GenBank/DDBJ whole genome shotgun (WGS) entry which is preliminary data.</text>
</comment>
<evidence type="ECO:0000313" key="1">
    <source>
        <dbReference type="EMBL" id="KAK3220013.1"/>
    </source>
</evidence>
<keyword evidence="2" id="KW-1185">Reference proteome</keyword>
<dbReference type="EMBL" id="JANJYJ010000004">
    <property type="protein sequence ID" value="KAK3220013.1"/>
    <property type="molecule type" value="Genomic_DNA"/>
</dbReference>
<reference evidence="1" key="1">
    <citation type="journal article" date="2023" name="Plant J.">
        <title>Genome sequences and population genomics provide insights into the demographic history, inbreeding, and mutation load of two 'living fossil' tree species of Dipteronia.</title>
        <authorList>
            <person name="Feng Y."/>
            <person name="Comes H.P."/>
            <person name="Chen J."/>
            <person name="Zhu S."/>
            <person name="Lu R."/>
            <person name="Zhang X."/>
            <person name="Li P."/>
            <person name="Qiu J."/>
            <person name="Olsen K.M."/>
            <person name="Qiu Y."/>
        </authorList>
    </citation>
    <scope>NUCLEOTIDE SEQUENCE</scope>
    <source>
        <strain evidence="1">NBL</strain>
    </source>
</reference>